<organism evidence="2 3">
    <name type="scientific">Paracoccus yeei</name>
    <dbReference type="NCBI Taxonomy" id="147645"/>
    <lineage>
        <taxon>Bacteria</taxon>
        <taxon>Pseudomonadati</taxon>
        <taxon>Pseudomonadota</taxon>
        <taxon>Alphaproteobacteria</taxon>
        <taxon>Rhodobacterales</taxon>
        <taxon>Paracoccaceae</taxon>
        <taxon>Paracoccus</taxon>
    </lineage>
</organism>
<name>A0A5P2QXA4_9RHOB</name>
<dbReference type="RefSeq" id="WP_150351037.1">
    <property type="nucleotide sequence ID" value="NZ_CP038095.1"/>
</dbReference>
<dbReference type="AlphaFoldDB" id="A0A5P2QXA4"/>
<accession>A0A5P2QXA4</accession>
<evidence type="ECO:0000313" key="3">
    <source>
        <dbReference type="Proteomes" id="UP000324507"/>
    </source>
</evidence>
<evidence type="ECO:0000313" key="2">
    <source>
        <dbReference type="EMBL" id="QEU09182.1"/>
    </source>
</evidence>
<dbReference type="Proteomes" id="UP000324507">
    <property type="component" value="Chromosome"/>
</dbReference>
<gene>
    <name evidence="2" type="ORF">FOB51_14885</name>
</gene>
<protein>
    <submittedName>
        <fullName evidence="2">Uncharacterized protein</fullName>
    </submittedName>
</protein>
<evidence type="ECO:0000256" key="1">
    <source>
        <dbReference type="SAM" id="MobiDB-lite"/>
    </source>
</evidence>
<proteinExistence type="predicted"/>
<reference evidence="2 3" key="1">
    <citation type="submission" date="2019-09" db="EMBL/GenBank/DDBJ databases">
        <title>FDA dAtabase for Regulatory Grade micrObial Sequences (FDA-ARGOS): Supporting development and validation of Infectious Disease Dx tests.</title>
        <authorList>
            <person name="Sciortino C."/>
            <person name="Tallon L."/>
            <person name="Sadzewicz L."/>
            <person name="Vavikolanu K."/>
            <person name="Mehta A."/>
            <person name="Aluvathingal J."/>
            <person name="Nadendla S."/>
            <person name="Nandy P."/>
            <person name="Geyer C."/>
            <person name="Yan Y."/>
            <person name="Sichtig H."/>
        </authorList>
    </citation>
    <scope>NUCLEOTIDE SEQUENCE [LARGE SCALE GENOMIC DNA]</scope>
    <source>
        <strain evidence="2 3">FDAARGOS_643</strain>
    </source>
</reference>
<dbReference type="EMBL" id="CP044081">
    <property type="protein sequence ID" value="QEU09182.1"/>
    <property type="molecule type" value="Genomic_DNA"/>
</dbReference>
<feature type="region of interest" description="Disordered" evidence="1">
    <location>
        <begin position="1"/>
        <end position="24"/>
    </location>
</feature>
<sequence length="67" mass="7519">MGDFDEDGKPGIPMRGRMDLNGLPEADRARAGLEMMRRRARRGDPEAALHILNHIVPDVPPDEDDQK</sequence>